<keyword evidence="1" id="KW-0472">Membrane</keyword>
<feature type="transmembrane region" description="Helical" evidence="1">
    <location>
        <begin position="7"/>
        <end position="28"/>
    </location>
</feature>
<keyword evidence="1" id="KW-1133">Transmembrane helix</keyword>
<name>W4FS85_APHAT</name>
<organism evidence="2">
    <name type="scientific">Aphanomyces astaci</name>
    <name type="common">Crayfish plague agent</name>
    <dbReference type="NCBI Taxonomy" id="112090"/>
    <lineage>
        <taxon>Eukaryota</taxon>
        <taxon>Sar</taxon>
        <taxon>Stramenopiles</taxon>
        <taxon>Oomycota</taxon>
        <taxon>Saprolegniomycetes</taxon>
        <taxon>Saprolegniales</taxon>
        <taxon>Verrucalvaceae</taxon>
        <taxon>Aphanomyces</taxon>
    </lineage>
</organism>
<feature type="transmembrane region" description="Helical" evidence="1">
    <location>
        <begin position="80"/>
        <end position="97"/>
    </location>
</feature>
<protein>
    <recommendedName>
        <fullName evidence="3">MARVEL domain-containing protein</fullName>
    </recommendedName>
</protein>
<reference evidence="2" key="1">
    <citation type="submission" date="2013-12" db="EMBL/GenBank/DDBJ databases">
        <title>The Genome Sequence of Aphanomyces astaci APO3.</title>
        <authorList>
            <consortium name="The Broad Institute Genomics Platform"/>
            <person name="Russ C."/>
            <person name="Tyler B."/>
            <person name="van West P."/>
            <person name="Dieguez-Uribeondo J."/>
            <person name="Young S.K."/>
            <person name="Zeng Q."/>
            <person name="Gargeya S."/>
            <person name="Fitzgerald M."/>
            <person name="Abouelleil A."/>
            <person name="Alvarado L."/>
            <person name="Chapman S.B."/>
            <person name="Gainer-Dewar J."/>
            <person name="Goldberg J."/>
            <person name="Griggs A."/>
            <person name="Gujja S."/>
            <person name="Hansen M."/>
            <person name="Howarth C."/>
            <person name="Imamovic A."/>
            <person name="Ireland A."/>
            <person name="Larimer J."/>
            <person name="McCowan C."/>
            <person name="Murphy C."/>
            <person name="Pearson M."/>
            <person name="Poon T.W."/>
            <person name="Priest M."/>
            <person name="Roberts A."/>
            <person name="Saif S."/>
            <person name="Shea T."/>
            <person name="Sykes S."/>
            <person name="Wortman J."/>
            <person name="Nusbaum C."/>
            <person name="Birren B."/>
        </authorList>
    </citation>
    <scope>NUCLEOTIDE SEQUENCE [LARGE SCALE GENOMIC DNA]</scope>
    <source>
        <strain evidence="2">APO3</strain>
    </source>
</reference>
<dbReference type="GeneID" id="20816050"/>
<proteinExistence type="predicted"/>
<keyword evidence="1" id="KW-0812">Transmembrane</keyword>
<feature type="transmembrane region" description="Helical" evidence="1">
    <location>
        <begin position="117"/>
        <end position="139"/>
    </location>
</feature>
<evidence type="ECO:0000256" key="1">
    <source>
        <dbReference type="SAM" id="Phobius"/>
    </source>
</evidence>
<dbReference type="RefSeq" id="XP_009840082.1">
    <property type="nucleotide sequence ID" value="XM_009841780.1"/>
</dbReference>
<gene>
    <name evidence="2" type="ORF">H257_14054</name>
</gene>
<dbReference type="VEuPathDB" id="FungiDB:H257_14054"/>
<dbReference type="EMBL" id="KI913166">
    <property type="protein sequence ID" value="ETV70370.1"/>
    <property type="molecule type" value="Genomic_DNA"/>
</dbReference>
<evidence type="ECO:0000313" key="2">
    <source>
        <dbReference type="EMBL" id="ETV70370.1"/>
    </source>
</evidence>
<evidence type="ECO:0008006" key="3">
    <source>
        <dbReference type="Google" id="ProtNLM"/>
    </source>
</evidence>
<sequence>MTKSCLAFVRFLQSAVLLMAIVSLFGIFKPVPTVGKPSLVLGSSYAIIAAMLLTSGAAIYSGVMCALEYRSANMSIKMQMMADCALTMTMIALALVFLTSDDLWRCTESINVRCECIWAAVIFFIVSFCLYSASVGVGAENLD</sequence>
<dbReference type="AlphaFoldDB" id="W4FS85"/>
<accession>W4FS85</accession>
<feature type="transmembrane region" description="Helical" evidence="1">
    <location>
        <begin position="40"/>
        <end position="60"/>
    </location>
</feature>